<comment type="subcellular location">
    <subcellularLocation>
        <location evidence="1">Nucleus</location>
    </subcellularLocation>
</comment>
<keyword evidence="5" id="KW-1185">Reference proteome</keyword>
<proteinExistence type="predicted"/>
<dbReference type="GO" id="GO:0008270">
    <property type="term" value="F:zinc ion binding"/>
    <property type="evidence" value="ECO:0007669"/>
    <property type="project" value="InterPro"/>
</dbReference>
<dbReference type="GO" id="GO:0005634">
    <property type="term" value="C:nucleus"/>
    <property type="evidence" value="ECO:0007669"/>
    <property type="project" value="UniProtKB-SubCell"/>
</dbReference>
<dbReference type="PANTHER" id="PTHR37534">
    <property type="entry name" value="TRANSCRIPTIONAL ACTIVATOR PROTEIN UGA3"/>
    <property type="match status" value="1"/>
</dbReference>
<dbReference type="OrthoDB" id="25818at2759"/>
<protein>
    <recommendedName>
        <fullName evidence="3">Zn(2)-C6 fungal-type domain-containing protein</fullName>
    </recommendedName>
</protein>
<evidence type="ECO:0000256" key="2">
    <source>
        <dbReference type="ARBA" id="ARBA00023242"/>
    </source>
</evidence>
<dbReference type="AlphaFoldDB" id="W6MRX9"/>
<dbReference type="InterPro" id="IPR021858">
    <property type="entry name" value="Fun_TF"/>
</dbReference>
<dbReference type="PANTHER" id="PTHR37534:SF38">
    <property type="entry name" value="ZN(2)-C6 FUNGAL-TYPE DOMAIN-CONTAINING PROTEIN"/>
    <property type="match status" value="1"/>
</dbReference>
<dbReference type="PROSITE" id="PS50048">
    <property type="entry name" value="ZN2_CY6_FUNGAL_2"/>
    <property type="match status" value="1"/>
</dbReference>
<dbReference type="SMART" id="SM00066">
    <property type="entry name" value="GAL4"/>
    <property type="match status" value="1"/>
</dbReference>
<name>W6MRX9_9ASCO</name>
<gene>
    <name evidence="4" type="ORF">KUCA_T00005495001</name>
</gene>
<dbReference type="HOGENOM" id="CLU_009030_4_0_1"/>
<dbReference type="CDD" id="cd00067">
    <property type="entry name" value="GAL4"/>
    <property type="match status" value="1"/>
</dbReference>
<dbReference type="SUPFAM" id="SSF57701">
    <property type="entry name" value="Zn2/Cys6 DNA-binding domain"/>
    <property type="match status" value="1"/>
</dbReference>
<dbReference type="Proteomes" id="UP000019384">
    <property type="component" value="Unassembled WGS sequence"/>
</dbReference>
<accession>W6MRX9</accession>
<keyword evidence="2" id="KW-0539">Nucleus</keyword>
<dbReference type="GO" id="GO:0000981">
    <property type="term" value="F:DNA-binding transcription factor activity, RNA polymerase II-specific"/>
    <property type="evidence" value="ECO:0007669"/>
    <property type="project" value="InterPro"/>
</dbReference>
<reference evidence="4" key="2">
    <citation type="submission" date="2014-02" db="EMBL/GenBank/DDBJ databases">
        <title>Complete DNA sequence of /Kuraishia capsulata/ illustrates novel genomic features among budding yeasts (/Saccharomycotina/).</title>
        <authorList>
            <person name="Morales L."/>
            <person name="Noel B."/>
            <person name="Porcel B."/>
            <person name="Marcet-Houben M."/>
            <person name="Hullo M-F."/>
            <person name="Sacerdot C."/>
            <person name="Tekaia F."/>
            <person name="Leh-Louis V."/>
            <person name="Despons L."/>
            <person name="Khanna V."/>
            <person name="Aury J-M."/>
            <person name="Barbe V."/>
            <person name="Couloux A."/>
            <person name="Labadie K."/>
            <person name="Pelletier E."/>
            <person name="Souciet J-L."/>
            <person name="Boekhout T."/>
            <person name="Gabaldon T."/>
            <person name="Wincker P."/>
            <person name="Dujon B."/>
        </authorList>
    </citation>
    <scope>NUCLEOTIDE SEQUENCE</scope>
    <source>
        <strain evidence="4">CBS 1993</strain>
    </source>
</reference>
<organism evidence="4 5">
    <name type="scientific">Kuraishia capsulata CBS 1993</name>
    <dbReference type="NCBI Taxonomy" id="1382522"/>
    <lineage>
        <taxon>Eukaryota</taxon>
        <taxon>Fungi</taxon>
        <taxon>Dikarya</taxon>
        <taxon>Ascomycota</taxon>
        <taxon>Saccharomycotina</taxon>
        <taxon>Pichiomycetes</taxon>
        <taxon>Pichiales</taxon>
        <taxon>Pichiaceae</taxon>
        <taxon>Kuraishia</taxon>
    </lineage>
</organism>
<evidence type="ECO:0000313" key="4">
    <source>
        <dbReference type="EMBL" id="CDK29506.1"/>
    </source>
</evidence>
<dbReference type="Pfam" id="PF11951">
    <property type="entry name" value="Fungal_trans_2"/>
    <property type="match status" value="1"/>
</dbReference>
<dbReference type="GO" id="GO:0045944">
    <property type="term" value="P:positive regulation of transcription by RNA polymerase II"/>
    <property type="evidence" value="ECO:0007669"/>
    <property type="project" value="TreeGrafter"/>
</dbReference>
<dbReference type="RefSeq" id="XP_022461491.1">
    <property type="nucleotide sequence ID" value="XM_022605896.1"/>
</dbReference>
<dbReference type="GeneID" id="34522879"/>
<dbReference type="GO" id="GO:0000976">
    <property type="term" value="F:transcription cis-regulatory region binding"/>
    <property type="evidence" value="ECO:0007669"/>
    <property type="project" value="TreeGrafter"/>
</dbReference>
<sequence>MDPGDMSKIDDTSTRKTKKYTGCWTCRKRGVRCDERRPGCRNCLIHKVKCEGYMVKLCWGDNNRSSSEHGYQRSRCLILYKWKENQLLNEFQVDSFLERIETASVSLTCKNLESTKEVGYGPFTVFNATCKVEMGICTRSDSCSSNESRNITFEVFAMESGSRIRERLEQASFQGLYGDLEIEIVLLNFWNRYFSKTLTPVDDSEMNPYNLMLKEALDKPHAAELQRAILHTVCAICSSFLSTSADHAFIAPQFQHTNFHEYRKFHKIRALSFVSDKYSWKDVSTSEELSFLAGSICFMLATDCFNSSDEWQIHLGGAVSALKAIGNSDGGGLIAGLGQPEGLSGALLYFSQLTRLAYLKSALYMQNDDLCHKYLTLEDLEFMRYPEENMTESLIYRNLGITPGMMNCLTSIVRHIQLAKSTKYRDQAIFDIELELIDCKPPAFNASMHSANSLIVYHQSFIFHTAISLLFLTEVKKQDPQTLQDLVGSGIDHIEICEEISKGFTGLGLFWPAFIICCEATSSESQTRVTDWLRLVDLYCVDTMRRGSRVVERVWERRKGGEQVSWLSVIRDIDSTLYLA</sequence>
<evidence type="ECO:0000256" key="1">
    <source>
        <dbReference type="ARBA" id="ARBA00004123"/>
    </source>
</evidence>
<dbReference type="Gene3D" id="4.10.240.10">
    <property type="entry name" value="Zn(2)-C6 fungal-type DNA-binding domain"/>
    <property type="match status" value="1"/>
</dbReference>
<evidence type="ECO:0000313" key="5">
    <source>
        <dbReference type="Proteomes" id="UP000019384"/>
    </source>
</evidence>
<reference evidence="4" key="1">
    <citation type="submission" date="2013-12" db="EMBL/GenBank/DDBJ databases">
        <authorList>
            <person name="Genoscope - CEA"/>
        </authorList>
    </citation>
    <scope>NUCLEOTIDE SEQUENCE</scope>
    <source>
        <strain evidence="4">CBS 1993</strain>
    </source>
</reference>
<dbReference type="EMBL" id="HG793131">
    <property type="protein sequence ID" value="CDK29506.1"/>
    <property type="molecule type" value="Genomic_DNA"/>
</dbReference>
<dbReference type="Pfam" id="PF00172">
    <property type="entry name" value="Zn_clus"/>
    <property type="match status" value="1"/>
</dbReference>
<evidence type="ECO:0000259" key="3">
    <source>
        <dbReference type="PROSITE" id="PS50048"/>
    </source>
</evidence>
<feature type="domain" description="Zn(2)-C6 fungal-type" evidence="3">
    <location>
        <begin position="22"/>
        <end position="50"/>
    </location>
</feature>
<dbReference type="InterPro" id="IPR001138">
    <property type="entry name" value="Zn2Cys6_DnaBD"/>
</dbReference>
<dbReference type="InterPro" id="IPR036864">
    <property type="entry name" value="Zn2-C6_fun-type_DNA-bd_sf"/>
</dbReference>